<sequence length="1609" mass="186870">MSDEIGTKADNANDGDKVAKEPKNDTETKEPKETKQRSVSFNRDVHVKRFGKPRERGASSEHQLSSIRKEPFTHLSEKELIEEANRVLAQAKSVTCTTDQSPEKFFSLPYRRKFKEERSGRRNSDDAGSPDGTVKSPLGRSTSDVTAKKRKERTSLSTLFRRAQRNKSPDAPVVVTTKPVVVVKRSKSDVSDLKSNTTLNSQNKPIRKRSGSETEEFLKSLRNKKTQLSPIIESSPREDYFKKTPPLEVFQKEKLKQKNSNKADEQKNTSTDIKKVNPVEKPPRYKTPDKPDLKSSTKSKRGKSNEKESSPAIIDTPKRKTDIKKTILLDEIDSSKQDINQKETKQSTNNSTLIQHIDVNIHGDKEMKHSSQQPPEKPPLTRGQTVDQLVKILKEDQDSPPPKAHLIAPLNGSNINQPFSYTKPSASPDPNLFVRTTSPDRVPTPVNKTEKSIVYAQVVKDSKDTMPTFGKAKVYSPRVEKHGNYSDEDEGLGYEERYKYSLDRSYDYKYKNNENENIVTSTPRYREYKLTNFEEPEPTYANEYTSKDVQNNFDSFRGRGDGMDTKRKQTEPELTKLDLDFNELSHRRQLLESRLNARRLDRVKVNTDETFTKFIMENDPIYEAEKRMKATEKYVNETARYYRHTLERDGYVESNVAEDFNKYDSDNHNIKYNTESRTVQKSHKDIDRRVFSRSPEPKYKEERKVFPPEPEYEPPSLESNPRKPIHSPDEYIEKKYRAKKHFTSSHDLLQTGQKYKGKEEVFGQRKGHYASNPEIAQERDDDYANLRYNGKNSDTYHNSLRRVKNKDKQYKEDFGIRRHDSGDSRDYYREERSPRRFDFDNRLVDSGIENDFRKDSSGEIHRTRHRRHDSDEDVHNTSLFLASERRHTEDNYPSEQIYANGEYLATFKEYKPDDRKEYVSRERSGDDGSNFEPKHNRYDKSPSRHGEKVSAKPPKATKKLSGLEKVKQLFSRDSSKKSKKEKEVVQPKSRTRVLKSPEHLARDDSEYRRYTDPEPSDIDVRKRDYEPKDVERRYKNSKEDLDKYTRNDPRDNNDKKYRTTEYDGRYDRTLKGDRKYRNHEDEKRRYNSSDRESDRQSRPSDIESDRRKTRSRTAGPLDSPALHLSRESGFNLTQESNADVPNHKPNKLKNNSQYLTAERYRERRRLATPSPTPSPPRRPPVSQPASGSWFKSLDRIGKKREKSVNNRVEKDSIITTEDESSRRVWSKPTKPLNSPAKNLRFFGDTDQESESNTKHTITKTKSHPQSKNHSTLRKTISNSSTGLDEVDHSELSNKSYSMSNLYRDEVNGSRKYYKRNLQNISEIQSNSETESQFDRKRNGKPPIPVPSPYDRSRSHSSSKTLKASKNDIRRHARGDDRGSSSELRSSKHEISRDVKPRRRTPLTNSGESSTEGESSHQSQRSVVYLHATTVGDIPDPGQLIRNRSRDDVSSVMSSNVQVRSTTKSFSLFAPWTPKHYSEQQDVHYEQRPKKTKQTYKKTTKTEDRPTLQKNKSYSQTTLNRRPQSQNRLTSSSTTLYRNKRNANGKESANESTISRKGQNKKSQSNEILNRDERERVSRSISMPKDQNKKAGWFKLSNKNKKPEINTRVR</sequence>
<feature type="compositionally biased region" description="Basic residues" evidence="1">
    <location>
        <begin position="1489"/>
        <end position="1498"/>
    </location>
</feature>
<feature type="compositionally biased region" description="Polar residues" evidence="1">
    <location>
        <begin position="1544"/>
        <end position="1567"/>
    </location>
</feature>
<proteinExistence type="predicted"/>
<keyword evidence="3" id="KW-1185">Reference proteome</keyword>
<reference evidence="2 3" key="1">
    <citation type="journal article" date="2015" name="Nat. Commun.">
        <title>Outbred genome sequencing and CRISPR/Cas9 gene editing in butterflies.</title>
        <authorList>
            <person name="Li X."/>
            <person name="Fan D."/>
            <person name="Zhang W."/>
            <person name="Liu G."/>
            <person name="Zhang L."/>
            <person name="Zhao L."/>
            <person name="Fang X."/>
            <person name="Chen L."/>
            <person name="Dong Y."/>
            <person name="Chen Y."/>
            <person name="Ding Y."/>
            <person name="Zhao R."/>
            <person name="Feng M."/>
            <person name="Zhu Y."/>
            <person name="Feng Y."/>
            <person name="Jiang X."/>
            <person name="Zhu D."/>
            <person name="Xiang H."/>
            <person name="Feng X."/>
            <person name="Li S."/>
            <person name="Wang J."/>
            <person name="Zhang G."/>
            <person name="Kronforst M.R."/>
            <person name="Wang W."/>
        </authorList>
    </citation>
    <scope>NUCLEOTIDE SEQUENCE [LARGE SCALE GENOMIC DNA]</scope>
    <source>
        <strain evidence="2">Ya'a_city_454_Px</strain>
        <tissue evidence="2">Whole body</tissue>
    </source>
</reference>
<feature type="compositionally biased region" description="Pro residues" evidence="1">
    <location>
        <begin position="1170"/>
        <end position="1182"/>
    </location>
</feature>
<organism evidence="2 3">
    <name type="scientific">Papilio xuthus</name>
    <name type="common">Asian swallowtail butterfly</name>
    <dbReference type="NCBI Taxonomy" id="66420"/>
    <lineage>
        <taxon>Eukaryota</taxon>
        <taxon>Metazoa</taxon>
        <taxon>Ecdysozoa</taxon>
        <taxon>Arthropoda</taxon>
        <taxon>Hexapoda</taxon>
        <taxon>Insecta</taxon>
        <taxon>Pterygota</taxon>
        <taxon>Neoptera</taxon>
        <taxon>Endopterygota</taxon>
        <taxon>Lepidoptera</taxon>
        <taxon>Glossata</taxon>
        <taxon>Ditrysia</taxon>
        <taxon>Papilionoidea</taxon>
        <taxon>Papilionidae</taxon>
        <taxon>Papilioninae</taxon>
        <taxon>Papilio</taxon>
    </lineage>
</organism>
<feature type="compositionally biased region" description="Basic and acidic residues" evidence="1">
    <location>
        <begin position="682"/>
        <end position="706"/>
    </location>
</feature>
<feature type="compositionally biased region" description="Basic and acidic residues" evidence="1">
    <location>
        <begin position="908"/>
        <end position="950"/>
    </location>
</feature>
<feature type="compositionally biased region" description="Basic residues" evidence="1">
    <location>
        <begin position="1256"/>
        <end position="1272"/>
    </location>
</feature>
<feature type="compositionally biased region" description="Basic and acidic residues" evidence="1">
    <location>
        <begin position="995"/>
        <end position="1106"/>
    </location>
</feature>
<feature type="compositionally biased region" description="Basic and acidic residues" evidence="1">
    <location>
        <begin position="14"/>
        <end position="36"/>
    </location>
</feature>
<feature type="compositionally biased region" description="Polar residues" evidence="1">
    <location>
        <begin position="1321"/>
        <end position="1330"/>
    </location>
</feature>
<feature type="compositionally biased region" description="Basic and acidic residues" evidence="1">
    <location>
        <begin position="250"/>
        <end position="295"/>
    </location>
</feature>
<feature type="compositionally biased region" description="Basic and acidic residues" evidence="1">
    <location>
        <begin position="1478"/>
        <end position="1488"/>
    </location>
</feature>
<feature type="compositionally biased region" description="Basic and acidic residues" evidence="1">
    <location>
        <begin position="1600"/>
        <end position="1609"/>
    </location>
</feature>
<feature type="compositionally biased region" description="Basic and acidic residues" evidence="1">
    <location>
        <begin position="210"/>
        <end position="219"/>
    </location>
</feature>
<feature type="region of interest" description="Disordered" evidence="1">
    <location>
        <begin position="1478"/>
        <end position="1609"/>
    </location>
</feature>
<feature type="compositionally biased region" description="Low complexity" evidence="1">
    <location>
        <begin position="172"/>
        <end position="183"/>
    </location>
</feature>
<dbReference type="EMBL" id="KQ459460">
    <property type="protein sequence ID" value="KPJ00756.1"/>
    <property type="molecule type" value="Genomic_DNA"/>
</dbReference>
<dbReference type="Proteomes" id="UP000053268">
    <property type="component" value="Unassembled WGS sequence"/>
</dbReference>
<feature type="compositionally biased region" description="Basic and acidic residues" evidence="1">
    <location>
        <begin position="850"/>
        <end position="861"/>
    </location>
</feature>
<name>A0A194QBE7_PAPXU</name>
<feature type="region of interest" description="Disordered" evidence="1">
    <location>
        <begin position="849"/>
        <end position="1294"/>
    </location>
</feature>
<feature type="compositionally biased region" description="Polar residues" evidence="1">
    <location>
        <begin position="1273"/>
        <end position="1282"/>
    </location>
</feature>
<feature type="compositionally biased region" description="Basic and acidic residues" evidence="1">
    <location>
        <begin position="973"/>
        <end position="985"/>
    </location>
</feature>
<feature type="compositionally biased region" description="Basic and acidic residues" evidence="1">
    <location>
        <begin position="806"/>
        <end position="832"/>
    </location>
</feature>
<feature type="compositionally biased region" description="Polar residues" evidence="1">
    <location>
        <begin position="1128"/>
        <end position="1139"/>
    </location>
</feature>
<feature type="compositionally biased region" description="Basic and acidic residues" evidence="1">
    <location>
        <begin position="114"/>
        <end position="125"/>
    </location>
</feature>
<feature type="compositionally biased region" description="Basic and acidic residues" evidence="1">
    <location>
        <begin position="1364"/>
        <end position="1394"/>
    </location>
</feature>
<feature type="compositionally biased region" description="Polar residues" evidence="1">
    <location>
        <begin position="1507"/>
        <end position="1536"/>
    </location>
</feature>
<feature type="compositionally biased region" description="Basic and acidic residues" evidence="1">
    <location>
        <begin position="43"/>
        <end position="59"/>
    </location>
</feature>
<evidence type="ECO:0000313" key="2">
    <source>
        <dbReference type="EMBL" id="KPJ00756.1"/>
    </source>
</evidence>
<feature type="region of interest" description="Disordered" evidence="1">
    <location>
        <begin position="1"/>
        <end position="73"/>
    </location>
</feature>
<accession>A0A194QBE7</accession>
<feature type="region of interest" description="Disordered" evidence="1">
    <location>
        <begin position="677"/>
        <end position="727"/>
    </location>
</feature>
<evidence type="ECO:0000256" key="1">
    <source>
        <dbReference type="SAM" id="MobiDB-lite"/>
    </source>
</evidence>
<feature type="region of interest" description="Disordered" evidence="1">
    <location>
        <begin position="1321"/>
        <end position="1455"/>
    </location>
</feature>
<feature type="compositionally biased region" description="Basic and acidic residues" evidence="1">
    <location>
        <begin position="1192"/>
        <end position="1212"/>
    </location>
</feature>
<feature type="compositionally biased region" description="Polar residues" evidence="1">
    <location>
        <begin position="193"/>
        <end position="204"/>
    </location>
</feature>
<feature type="region of interest" description="Disordered" evidence="1">
    <location>
        <begin position="92"/>
        <end position="324"/>
    </location>
</feature>
<feature type="compositionally biased region" description="Basic and acidic residues" evidence="1">
    <location>
        <begin position="331"/>
        <end position="345"/>
    </location>
</feature>
<evidence type="ECO:0000313" key="3">
    <source>
        <dbReference type="Proteomes" id="UP000053268"/>
    </source>
</evidence>
<feature type="compositionally biased region" description="Basic and acidic residues" evidence="1">
    <location>
        <begin position="1568"/>
        <end position="1577"/>
    </location>
</feature>
<feature type="region of interest" description="Disordered" evidence="1">
    <location>
        <begin position="331"/>
        <end position="350"/>
    </location>
</feature>
<gene>
    <name evidence="2" type="ORF">RR46_07595</name>
</gene>
<protein>
    <submittedName>
        <fullName evidence="2">Uncharacterized protein</fullName>
    </submittedName>
</protein>
<feature type="region of interest" description="Disordered" evidence="1">
    <location>
        <begin position="762"/>
        <end position="832"/>
    </location>
</feature>